<evidence type="ECO:0000256" key="3">
    <source>
        <dbReference type="ARBA" id="ARBA00023136"/>
    </source>
</evidence>
<dbReference type="InterPro" id="IPR009722">
    <property type="entry name" value="YjiK/CarP"/>
</dbReference>
<keyword evidence="2" id="KW-1003">Cell membrane</keyword>
<keyword evidence="4" id="KW-0732">Signal</keyword>
<evidence type="ECO:0000256" key="1">
    <source>
        <dbReference type="ARBA" id="ARBA00004236"/>
    </source>
</evidence>
<feature type="chain" id="PRO_5047030011" evidence="4">
    <location>
        <begin position="22"/>
        <end position="243"/>
    </location>
</feature>
<accession>A0ABW3J0S9</accession>
<dbReference type="Proteomes" id="UP001597051">
    <property type="component" value="Unassembled WGS sequence"/>
</dbReference>
<comment type="subcellular location">
    <subcellularLocation>
        <location evidence="1">Cell membrane</location>
    </subcellularLocation>
</comment>
<evidence type="ECO:0000313" key="5">
    <source>
        <dbReference type="EMBL" id="MFD0984057.1"/>
    </source>
</evidence>
<keyword evidence="3" id="KW-0472">Membrane</keyword>
<keyword evidence="6" id="KW-1185">Reference proteome</keyword>
<dbReference type="RefSeq" id="WP_379755119.1">
    <property type="nucleotide sequence ID" value="NZ_JBHSYB010000018.1"/>
</dbReference>
<reference evidence="6" key="1">
    <citation type="journal article" date="2019" name="Int. J. Syst. Evol. Microbiol.">
        <title>The Global Catalogue of Microorganisms (GCM) 10K type strain sequencing project: providing services to taxonomists for standard genome sequencing and annotation.</title>
        <authorList>
            <consortium name="The Broad Institute Genomics Platform"/>
            <consortium name="The Broad Institute Genome Sequencing Center for Infectious Disease"/>
            <person name="Wu L."/>
            <person name="Ma J."/>
        </authorList>
    </citation>
    <scope>NUCLEOTIDE SEQUENCE [LARGE SCALE GENOMIC DNA]</scope>
    <source>
        <strain evidence="6">CECT 7649</strain>
    </source>
</reference>
<comment type="caution">
    <text evidence="5">The sequence shown here is derived from an EMBL/GenBank/DDBJ whole genome shotgun (WGS) entry which is preliminary data.</text>
</comment>
<proteinExistence type="predicted"/>
<dbReference type="Pfam" id="PF06977">
    <property type="entry name" value="SdiA-regulated"/>
    <property type="match status" value="1"/>
</dbReference>
<sequence length="243" mass="27726">MITLKKRYAVFVVLFSFCISAQKTTTIKPTKFVATAIPEPSDICYNSNSDTFFVISDDGVLFETDLSGKIIRSSKENDADFEAIYADDTYVYAIDERHRKIYTYNRTSLQKSKTMTVPFGGGRNRGYEAFTYNKVTNTFVLVVEKDPITLLELDADFNIKNEVNLSKIARDIAAASFHDGFLWLLSDEDRMVLKLNPISYEVTAKWKLPVINPEGLAFDKDGNLIITCDDMQRIYYFSNPDKQ</sequence>
<dbReference type="EMBL" id="JBHTIZ010000014">
    <property type="protein sequence ID" value="MFD0984057.1"/>
    <property type="molecule type" value="Genomic_DNA"/>
</dbReference>
<protein>
    <submittedName>
        <fullName evidence="5">SdiA-regulated domain-containing protein</fullName>
    </submittedName>
</protein>
<dbReference type="SUPFAM" id="SSF63829">
    <property type="entry name" value="Calcium-dependent phosphotriesterase"/>
    <property type="match status" value="1"/>
</dbReference>
<name>A0ABW3J0S9_9FLAO</name>
<evidence type="ECO:0000313" key="6">
    <source>
        <dbReference type="Proteomes" id="UP001597051"/>
    </source>
</evidence>
<feature type="signal peptide" evidence="4">
    <location>
        <begin position="1"/>
        <end position="21"/>
    </location>
</feature>
<organism evidence="5 6">
    <name type="scientific">Flavobacterium myungsuense</name>
    <dbReference type="NCBI Taxonomy" id="651823"/>
    <lineage>
        <taxon>Bacteria</taxon>
        <taxon>Pseudomonadati</taxon>
        <taxon>Bacteroidota</taxon>
        <taxon>Flavobacteriia</taxon>
        <taxon>Flavobacteriales</taxon>
        <taxon>Flavobacteriaceae</taxon>
        <taxon>Flavobacterium</taxon>
    </lineage>
</organism>
<evidence type="ECO:0000256" key="4">
    <source>
        <dbReference type="SAM" id="SignalP"/>
    </source>
</evidence>
<gene>
    <name evidence="5" type="ORF">ACFQ0S_06145</name>
</gene>
<evidence type="ECO:0000256" key="2">
    <source>
        <dbReference type="ARBA" id="ARBA00022475"/>
    </source>
</evidence>